<keyword evidence="1" id="KW-0479">Metal-binding</keyword>
<feature type="region of interest" description="Disordered" evidence="6">
    <location>
        <begin position="1241"/>
        <end position="1278"/>
    </location>
</feature>
<feature type="domain" description="C2H2-type" evidence="7">
    <location>
        <begin position="1009"/>
        <end position="1036"/>
    </location>
</feature>
<dbReference type="GeneID" id="101858198"/>
<feature type="region of interest" description="Disordered" evidence="6">
    <location>
        <begin position="1680"/>
        <end position="2022"/>
    </location>
</feature>
<feature type="compositionally biased region" description="Polar residues" evidence="6">
    <location>
        <begin position="1114"/>
        <end position="1124"/>
    </location>
</feature>
<sequence length="2102" mass="234024">MSRFQFLSSAGCTYVLGTADDEDEYDEDSEDDEAVEEQDDSCPGDQNLKTDTLHLSEEIEQNRRHCLVSDGSTVVSNDSTDVVVTKANEPIENRQHFFVSEVDSKGNDTDTNEVSVDEQFGLEKVERSRSQISVCGEGLTEIRAEVNDSDVFIEADEHIEQGTGQSCCENFVSERTVGSQQAIDNNLLLIETSGRIEHGGIRHSQQVKSKSQLTASGGNVKLEIEENGTDVVVAEANKQFGHKEIEQNGGPSSVFEETTEVAEVNTTDVSAEISVDTVQETEQSSSNSSVSVKVTEGQEKVVDNVVTAERTQVEQNRNCGSASGVPTCRSVPLEPHKFNDPEICTYVASGRNESLRNCEDIGCPENSTDDTDPQISAHSAEIIEPAPNANAQNGADIDSSQLLVHIASPITARDNDAMQDSWKGACDKLKQKDNTSDSSCVHKTIPVEDLDVHDHSGSVWKHNGSHDHDNESTPNSMFADARLCVARQEAKQIDYKKPVLLSDIARIHIPRSSTKLGLDVKDPRVRPCPEFSKSEPKSKNINQSSDRHVSKGNVAGSKKNEARATKNKTTEKLKDPRKLCTVYCDPHKKSRSAKPKLPSDSKLAKDMVDIGDSVSKSVQKVSEKRQLGADLKFQVSDTCEKENSISSRKDDRRLSKPRPSDKSKNVSKKSTSVEKHTKSSGNMAKGSQVPEDKKNLLLGKRKMSPVIASEVRGTSPSIVRKRKVTADVTGDHAITECKKSKTSEGILKSRKQKLQPVIKSDRKCSQSVSDPMKQTQCKKTNFSSPSEKRIKMSCVTFEKVEHVHRDKAPSTVKVTGEGNKRNIRMCTKDKYGEISICSSCLSAYSQSNELRSKLNSLSYIDKTNSEICLQCSRPLASKQFVCPKCHSVFRNVVTFCAHTDNASGSQKEAQKFKCHCGLKFSSRFHYYEHIAFSPCSRICGHCEILFKSKQEKATHICPCSDTSQESECRIPSSDPDQVSEFQCYICKEITSNARDLEHHMSQHKVQRGFSCPQCGASFFLRQSLLDHCNLHDQEHVHKSIDPVNPDESAKKKPSLASSLHCYRCFETFLDLPSLKCHINLRNSDGGCKVTKKPEVNSGQVYSWTKKEKTKDSLKSPSSAETITSGEIIEQKLRENCTQESTHTHRSVPPDLRVKAHSPKNSNKSSVNERPLRCGKCKFQCVSFQELERHLHISHGHRKGLLCEKCGSSFILGGSLREHMAFVHRGNSDTQIKIVHSRKKVASGHLESRQPALDLGSNPRGLSQEQIKIDTVSSPGMSPREKIVEHKNGMHKPFVSSEMSAKNGKAEPPSSRHSTPWKEDNNTVEICSAMMQSDVCDLKDCSVKENKSHSGGRSIMQKPLIDSKILEQSGKVDSSGQYSALKHVKTNIQPAAENNDKFDVMKCRVRDVQKQFNGSKFSVQDRKVETTIGPSPLKRGDKKKADVCVTVKDDKSYVKGIAVVKDTAIPSEKKGFLTSSVDFILSEQNRTVQLSGGHCNVKDAAGDKCDNSNGGLLKCKSFMLSNFSEQNKETDSTSEFSAQKEEKKKTEIFVSRQGDRFDINGGVGKNCTSHKSKGRGLIKLEPVATSTASVQKKKQSIRSPLISKKEMKCVTDVNDDKSVLKETVVKDSSNTSLEEKLHKSFISKQNKSVMSSGEDLNPKKEEKKKCENCDRPAAKIMESNLATVDSSSNLPGRDVLQPFSDSRMLKKDRKEESSEGNSTLMKEEKKTPEIPAAEIDSKCAEDTAVKDPCCNSRERNVQKLNIDSRFPEQNKSVKSNNMLSSSEKDERKQVEFSPTAEDNKSGREISVEEDSSSTSQRIDDLGLETVSDSESYFSETVEPSRREATRPVNKVKLGRSRSSRGRGHIFSRPHYSQKNKIPWASRPSIPRTDRSPVYSRPYASNNESPFFSRPPYSPGDESPARPPYSRRDRSPVRLRPPYSPLDEGPVYAKTPYSHRDRSPVYSRPSYSPRDQSPVYSRPPYSPGDESPVYSRGSYSSRSFSPIDRGTCSSSRNGESRNDILSFISDPSKNYEKMAYWEKATLRSNQHRPNESDRFRQSYRRAHFAEPCTFSGFLPDSDTVDWHSLDPYIGRNHHESYQAFSNDR</sequence>
<evidence type="ECO:0000256" key="5">
    <source>
        <dbReference type="PROSITE-ProRule" id="PRU00042"/>
    </source>
</evidence>
<evidence type="ECO:0000313" key="8">
    <source>
        <dbReference type="Proteomes" id="UP000694888"/>
    </source>
</evidence>
<feature type="region of interest" description="Disordered" evidence="6">
    <location>
        <begin position="517"/>
        <end position="573"/>
    </location>
</feature>
<evidence type="ECO:0000256" key="2">
    <source>
        <dbReference type="ARBA" id="ARBA00022737"/>
    </source>
</evidence>
<feature type="compositionally biased region" description="Basic and acidic residues" evidence="6">
    <location>
        <begin position="1655"/>
        <end position="1667"/>
    </location>
</feature>
<feature type="compositionally biased region" description="Polar residues" evidence="6">
    <location>
        <begin position="1766"/>
        <end position="1780"/>
    </location>
</feature>
<keyword evidence="4" id="KW-0862">Zinc</keyword>
<dbReference type="InterPro" id="IPR036236">
    <property type="entry name" value="Znf_C2H2_sf"/>
</dbReference>
<dbReference type="InterPro" id="IPR013087">
    <property type="entry name" value="Znf_C2H2_type"/>
</dbReference>
<dbReference type="PANTHER" id="PTHR24409">
    <property type="entry name" value="ZINC FINGER PROTEIN 142"/>
    <property type="match status" value="1"/>
</dbReference>
<feature type="compositionally biased region" description="Polar residues" evidence="6">
    <location>
        <begin position="1158"/>
        <end position="1167"/>
    </location>
</feature>
<dbReference type="PROSITE" id="PS50157">
    <property type="entry name" value="ZINC_FINGER_C2H2_2"/>
    <property type="match status" value="2"/>
</dbReference>
<feature type="compositionally biased region" description="Basic and acidic residues" evidence="6">
    <location>
        <begin position="1796"/>
        <end position="1805"/>
    </location>
</feature>
<dbReference type="SUPFAM" id="SSF57667">
    <property type="entry name" value="beta-beta-alpha zinc fingers"/>
    <property type="match status" value="1"/>
</dbReference>
<feature type="compositionally biased region" description="Basic and acidic residues" evidence="6">
    <location>
        <begin position="518"/>
        <end position="538"/>
    </location>
</feature>
<dbReference type="PROSITE" id="PS00028">
    <property type="entry name" value="ZINC_FINGER_C2H2_1"/>
    <property type="match status" value="2"/>
</dbReference>
<organism evidence="8 9">
    <name type="scientific">Aplysia californica</name>
    <name type="common">California sea hare</name>
    <dbReference type="NCBI Taxonomy" id="6500"/>
    <lineage>
        <taxon>Eukaryota</taxon>
        <taxon>Metazoa</taxon>
        <taxon>Spiralia</taxon>
        <taxon>Lophotrochozoa</taxon>
        <taxon>Mollusca</taxon>
        <taxon>Gastropoda</taxon>
        <taxon>Heterobranchia</taxon>
        <taxon>Euthyneura</taxon>
        <taxon>Tectipleura</taxon>
        <taxon>Aplysiida</taxon>
        <taxon>Aplysioidea</taxon>
        <taxon>Aplysiidae</taxon>
        <taxon>Aplysia</taxon>
    </lineage>
</organism>
<feature type="compositionally biased region" description="Low complexity" evidence="6">
    <location>
        <begin position="1985"/>
        <end position="2000"/>
    </location>
</feature>
<accession>A0ABM0JW67</accession>
<proteinExistence type="predicted"/>
<feature type="compositionally biased region" description="Polar residues" evidence="6">
    <location>
        <begin position="1680"/>
        <end position="1689"/>
    </location>
</feature>
<dbReference type="SMART" id="SM00355">
    <property type="entry name" value="ZnF_C2H2"/>
    <property type="match status" value="5"/>
</dbReference>
<evidence type="ECO:0000256" key="4">
    <source>
        <dbReference type="ARBA" id="ARBA00022833"/>
    </source>
</evidence>
<feature type="region of interest" description="Disordered" evidence="6">
    <location>
        <begin position="17"/>
        <end position="49"/>
    </location>
</feature>
<feature type="compositionally biased region" description="Basic residues" evidence="6">
    <location>
        <begin position="1851"/>
        <end position="1872"/>
    </location>
</feature>
<keyword evidence="8" id="KW-1185">Reference proteome</keyword>
<feature type="region of interest" description="Disordered" evidence="6">
    <location>
        <begin position="1643"/>
        <end position="1667"/>
    </location>
</feature>
<evidence type="ECO:0000259" key="7">
    <source>
        <dbReference type="PROSITE" id="PS50157"/>
    </source>
</evidence>
<keyword evidence="2" id="KW-0677">Repeat</keyword>
<dbReference type="Gene3D" id="3.30.160.60">
    <property type="entry name" value="Classic Zinc Finger"/>
    <property type="match status" value="2"/>
</dbReference>
<gene>
    <name evidence="9 10" type="primary">LOC101858198</name>
</gene>
<dbReference type="PANTHER" id="PTHR24409:SF434">
    <property type="entry name" value="FI01124P-RELATED"/>
    <property type="match status" value="1"/>
</dbReference>
<reference evidence="9 10" key="1">
    <citation type="submission" date="2025-05" db="UniProtKB">
        <authorList>
            <consortium name="RefSeq"/>
        </authorList>
    </citation>
    <scope>IDENTIFICATION</scope>
</reference>
<protein>
    <submittedName>
        <fullName evidence="9 10">Uncharacterized protein LOC101858198</fullName>
    </submittedName>
</protein>
<feature type="region of interest" description="Disordered" evidence="6">
    <location>
        <begin position="1135"/>
        <end position="1168"/>
    </location>
</feature>
<feature type="compositionally biased region" description="Basic and acidic residues" evidence="6">
    <location>
        <begin position="638"/>
        <end position="664"/>
    </location>
</feature>
<feature type="compositionally biased region" description="Polar residues" evidence="6">
    <location>
        <begin position="1259"/>
        <end position="1275"/>
    </location>
</feature>
<dbReference type="RefSeq" id="XP_005102937.1">
    <property type="nucleotide sequence ID" value="XM_005102880.2"/>
</dbReference>
<name>A0ABM0JW67_APLCA</name>
<evidence type="ECO:0000256" key="3">
    <source>
        <dbReference type="ARBA" id="ARBA00022771"/>
    </source>
</evidence>
<feature type="compositionally biased region" description="Basic and acidic residues" evidence="6">
    <location>
        <begin position="1734"/>
        <end position="1744"/>
    </location>
</feature>
<dbReference type="Proteomes" id="UP000694888">
    <property type="component" value="Unplaced"/>
</dbReference>
<evidence type="ECO:0000313" key="10">
    <source>
        <dbReference type="RefSeq" id="XP_005102938.1"/>
    </source>
</evidence>
<feature type="compositionally biased region" description="Acidic residues" evidence="6">
    <location>
        <begin position="19"/>
        <end position="42"/>
    </location>
</feature>
<feature type="compositionally biased region" description="Basic and acidic residues" evidence="6">
    <location>
        <begin position="558"/>
        <end position="573"/>
    </location>
</feature>
<evidence type="ECO:0000313" key="9">
    <source>
        <dbReference type="RefSeq" id="XP_005102937.1"/>
    </source>
</evidence>
<feature type="region of interest" description="Disordered" evidence="6">
    <location>
        <begin position="638"/>
        <end position="701"/>
    </location>
</feature>
<evidence type="ECO:0000256" key="1">
    <source>
        <dbReference type="ARBA" id="ARBA00022723"/>
    </source>
</evidence>
<feature type="compositionally biased region" description="Basic and acidic residues" evidence="6">
    <location>
        <begin position="1702"/>
        <end position="1712"/>
    </location>
</feature>
<feature type="region of interest" description="Disordered" evidence="6">
    <location>
        <begin position="1105"/>
        <end position="1124"/>
    </location>
</feature>
<feature type="compositionally biased region" description="Low complexity" evidence="6">
    <location>
        <begin position="1958"/>
        <end position="1969"/>
    </location>
</feature>
<dbReference type="RefSeq" id="XP_005102938.1">
    <property type="nucleotide sequence ID" value="XM_005102881.3"/>
</dbReference>
<feature type="region of interest" description="Disordered" evidence="6">
    <location>
        <begin position="1294"/>
        <end position="1317"/>
    </location>
</feature>
<feature type="domain" description="C2H2-type" evidence="7">
    <location>
        <begin position="1200"/>
        <end position="1228"/>
    </location>
</feature>
<evidence type="ECO:0000256" key="6">
    <source>
        <dbReference type="SAM" id="MobiDB-lite"/>
    </source>
</evidence>
<keyword evidence="3 5" id="KW-0863">Zinc-finger</keyword>